<evidence type="ECO:0000313" key="1">
    <source>
        <dbReference type="EMBL" id="TDE08699.1"/>
    </source>
</evidence>
<comment type="caution">
    <text evidence="1">The sequence shown here is derived from an EMBL/GenBank/DDBJ whole genome shotgun (WGS) entry which is preliminary data.</text>
</comment>
<dbReference type="Pfam" id="PF11672">
    <property type="entry name" value="DUF3268"/>
    <property type="match status" value="1"/>
</dbReference>
<evidence type="ECO:0000313" key="2">
    <source>
        <dbReference type="Proteomes" id="UP000294850"/>
    </source>
</evidence>
<sequence length="166" mass="19099">MTNNEKYPVYPELLSNSSENAALPLPSNRIQTFLVFAGLICPYCGKKSEYIDSSYIYRGQSYGMIYICKPCDAYVGVHKGTDKALGILANKELREAKKEAHFYFDQIARTGMINKIWTEYIPNLANRNKAYLWLSKQMDIDLELCHIGMFNVDQCKKVVEICRQFV</sequence>
<dbReference type="RefSeq" id="WP_131962704.1">
    <property type="nucleotide sequence ID" value="NZ_SMFL01000024.1"/>
</dbReference>
<dbReference type="Proteomes" id="UP000294850">
    <property type="component" value="Unassembled WGS sequence"/>
</dbReference>
<accession>A0A4R5D5F5</accession>
<organism evidence="1 2">
    <name type="scientific">Dyadobacter psychrotolerans</name>
    <dbReference type="NCBI Taxonomy" id="2541721"/>
    <lineage>
        <taxon>Bacteria</taxon>
        <taxon>Pseudomonadati</taxon>
        <taxon>Bacteroidota</taxon>
        <taxon>Cytophagia</taxon>
        <taxon>Cytophagales</taxon>
        <taxon>Spirosomataceae</taxon>
        <taxon>Dyadobacter</taxon>
    </lineage>
</organism>
<gene>
    <name evidence="1" type="ORF">E0F88_32230</name>
</gene>
<dbReference type="InterPro" id="IPR021686">
    <property type="entry name" value="DUF3268"/>
</dbReference>
<reference evidence="1 2" key="1">
    <citation type="submission" date="2019-03" db="EMBL/GenBank/DDBJ databases">
        <title>Dyadobacter AR-3-6 sp. nov., isolated from arctic soil.</title>
        <authorList>
            <person name="Chaudhary D.K."/>
        </authorList>
    </citation>
    <scope>NUCLEOTIDE SEQUENCE [LARGE SCALE GENOMIC DNA]</scope>
    <source>
        <strain evidence="1 2">AR-3-6</strain>
    </source>
</reference>
<dbReference type="EMBL" id="SMFL01000024">
    <property type="protein sequence ID" value="TDE08699.1"/>
    <property type="molecule type" value="Genomic_DNA"/>
</dbReference>
<proteinExistence type="predicted"/>
<dbReference type="OrthoDB" id="1028010at2"/>
<keyword evidence="2" id="KW-1185">Reference proteome</keyword>
<name>A0A4R5D5F5_9BACT</name>
<dbReference type="AlphaFoldDB" id="A0A4R5D5F5"/>
<protein>
    <submittedName>
        <fullName evidence="1">Uncharacterized protein</fullName>
    </submittedName>
</protein>